<accession>A0AAD6VFQ3</accession>
<dbReference type="Gene3D" id="1.25.40.180">
    <property type="match status" value="1"/>
</dbReference>
<keyword evidence="2" id="KW-1185">Reference proteome</keyword>
<comment type="caution">
    <text evidence="1">The sequence shown here is derived from an EMBL/GenBank/DDBJ whole genome shotgun (WGS) entry which is preliminary data.</text>
</comment>
<evidence type="ECO:0000313" key="1">
    <source>
        <dbReference type="EMBL" id="KAJ7208534.1"/>
    </source>
</evidence>
<organism evidence="1 2">
    <name type="scientific">Mycena pura</name>
    <dbReference type="NCBI Taxonomy" id="153505"/>
    <lineage>
        <taxon>Eukaryota</taxon>
        <taxon>Fungi</taxon>
        <taxon>Dikarya</taxon>
        <taxon>Basidiomycota</taxon>
        <taxon>Agaricomycotina</taxon>
        <taxon>Agaricomycetes</taxon>
        <taxon>Agaricomycetidae</taxon>
        <taxon>Agaricales</taxon>
        <taxon>Marasmiineae</taxon>
        <taxon>Mycenaceae</taxon>
        <taxon>Mycena</taxon>
    </lineage>
</organism>
<gene>
    <name evidence="1" type="ORF">GGX14DRAFT_633291</name>
</gene>
<dbReference type="AlphaFoldDB" id="A0AAD6VFQ3"/>
<dbReference type="Proteomes" id="UP001219525">
    <property type="component" value="Unassembled WGS sequence"/>
</dbReference>
<name>A0AAD6VFQ3_9AGAR</name>
<sequence>MAHPFGRELIYATATGPQQPPIVIRSRHGPELEAPWHYHRAARPCHTRALPPVSRRLEDEWQNTPAVNRSSVLDVSIGLDLSIVYNGLHVDAASDDAESDPRRRNSTFSSCSSATLRERSHSLSASSESTACGSPEPLYYQAASPLIPDLAIDLDPGERAYRHYREKLRTTTDLAQPVSALLLSGVAGYEFAHHIALLAARLAPHAPCGAEAFIVRLRAAALGMFDAHWHGDDGPWRHEPRGACEYLTSHGVNLASLMGSLFRYGVLRARDVHHCVRALLHAPGFRQLQALHALVVHCGPDLCSRDARATAEEILRAIRATSADGRLLWGPHEESAVLVADLSATLDAWVAGDEMRAIHERAAAFTAPSATARDWKHAHGH</sequence>
<dbReference type="SUPFAM" id="SSF48371">
    <property type="entry name" value="ARM repeat"/>
    <property type="match status" value="1"/>
</dbReference>
<dbReference type="EMBL" id="JARJCW010000033">
    <property type="protein sequence ID" value="KAJ7208534.1"/>
    <property type="molecule type" value="Genomic_DNA"/>
</dbReference>
<evidence type="ECO:0000313" key="2">
    <source>
        <dbReference type="Proteomes" id="UP001219525"/>
    </source>
</evidence>
<protein>
    <submittedName>
        <fullName evidence="1">Uncharacterized protein</fullName>
    </submittedName>
</protein>
<proteinExistence type="predicted"/>
<dbReference type="InterPro" id="IPR016024">
    <property type="entry name" value="ARM-type_fold"/>
</dbReference>
<reference evidence="1" key="1">
    <citation type="submission" date="2023-03" db="EMBL/GenBank/DDBJ databases">
        <title>Massive genome expansion in bonnet fungi (Mycena s.s.) driven by repeated elements and novel gene families across ecological guilds.</title>
        <authorList>
            <consortium name="Lawrence Berkeley National Laboratory"/>
            <person name="Harder C.B."/>
            <person name="Miyauchi S."/>
            <person name="Viragh M."/>
            <person name="Kuo A."/>
            <person name="Thoen E."/>
            <person name="Andreopoulos B."/>
            <person name="Lu D."/>
            <person name="Skrede I."/>
            <person name="Drula E."/>
            <person name="Henrissat B."/>
            <person name="Morin E."/>
            <person name="Kohler A."/>
            <person name="Barry K."/>
            <person name="LaButti K."/>
            <person name="Morin E."/>
            <person name="Salamov A."/>
            <person name="Lipzen A."/>
            <person name="Mereny Z."/>
            <person name="Hegedus B."/>
            <person name="Baldrian P."/>
            <person name="Stursova M."/>
            <person name="Weitz H."/>
            <person name="Taylor A."/>
            <person name="Grigoriev I.V."/>
            <person name="Nagy L.G."/>
            <person name="Martin F."/>
            <person name="Kauserud H."/>
        </authorList>
    </citation>
    <scope>NUCLEOTIDE SEQUENCE</scope>
    <source>
        <strain evidence="1">9144</strain>
    </source>
</reference>